<evidence type="ECO:0000313" key="4">
    <source>
        <dbReference type="Proteomes" id="UP000184048"/>
    </source>
</evidence>
<gene>
    <name evidence="3" type="ORF">SAMN02745131_01295</name>
</gene>
<organism evidence="3 4">
    <name type="scientific">Flavisolibacter ginsengisoli DSM 18119</name>
    <dbReference type="NCBI Taxonomy" id="1121884"/>
    <lineage>
        <taxon>Bacteria</taxon>
        <taxon>Pseudomonadati</taxon>
        <taxon>Bacteroidota</taxon>
        <taxon>Chitinophagia</taxon>
        <taxon>Chitinophagales</taxon>
        <taxon>Chitinophagaceae</taxon>
        <taxon>Flavisolibacter</taxon>
    </lineage>
</organism>
<dbReference type="InterPro" id="IPR001940">
    <property type="entry name" value="Peptidase_S1C"/>
</dbReference>
<dbReference type="GO" id="GO:0004252">
    <property type="term" value="F:serine-type endopeptidase activity"/>
    <property type="evidence" value="ECO:0007669"/>
    <property type="project" value="InterPro"/>
</dbReference>
<keyword evidence="2" id="KW-0812">Transmembrane</keyword>
<feature type="coiled-coil region" evidence="1">
    <location>
        <begin position="126"/>
        <end position="167"/>
    </location>
</feature>
<dbReference type="RefSeq" id="WP_245793024.1">
    <property type="nucleotide sequence ID" value="NZ_FQUU01000004.1"/>
</dbReference>
<dbReference type="Gene3D" id="2.40.10.10">
    <property type="entry name" value="Trypsin-like serine proteases"/>
    <property type="match status" value="2"/>
</dbReference>
<reference evidence="3 4" key="1">
    <citation type="submission" date="2016-11" db="EMBL/GenBank/DDBJ databases">
        <authorList>
            <person name="Jaros S."/>
            <person name="Januszkiewicz K."/>
            <person name="Wedrychowicz H."/>
        </authorList>
    </citation>
    <scope>NUCLEOTIDE SEQUENCE [LARGE SCALE GENOMIC DNA]</scope>
    <source>
        <strain evidence="3 4">DSM 18119</strain>
    </source>
</reference>
<feature type="transmembrane region" description="Helical" evidence="2">
    <location>
        <begin position="98"/>
        <end position="120"/>
    </location>
</feature>
<dbReference type="EMBL" id="FQUU01000004">
    <property type="protein sequence ID" value="SHE87194.1"/>
    <property type="molecule type" value="Genomic_DNA"/>
</dbReference>
<dbReference type="InterPro" id="IPR043504">
    <property type="entry name" value="Peptidase_S1_PA_chymotrypsin"/>
</dbReference>
<evidence type="ECO:0000256" key="1">
    <source>
        <dbReference type="SAM" id="Coils"/>
    </source>
</evidence>
<keyword evidence="2" id="KW-0472">Membrane</keyword>
<dbReference type="STRING" id="1121884.SAMN02745131_01295"/>
<dbReference type="Proteomes" id="UP000184048">
    <property type="component" value="Unassembled WGS sequence"/>
</dbReference>
<sequence>MIEDIKILEAVERYITGEMTPDERVFFEGLRKSNPEIDQTVVEHTFFLQQMNRFDEVKNFKNLLNENHIHLAEKGLINSPRLKGKAKVIYLYNRYKRVAAIAASIAGITALTMSALVWSFSPGKPTQEVQALRRELKQSISKLENKNHELNQKIDNVKDQAQEVIQTPAINYKSGGTGFLLDSKGYIVTNQHVIEDARHIAVQDNNGVDLNAEVIYSDAQRDIAILKITDKRYKSPGSIPYSIKGYGGDIAEPIYTLGYPRNDIVYGEGYLSAKTGYNGDTLSCQITVPANRGNSGSPILNKNGEIIGILSAKQNTAEGAVFAIHSKYILNALNELQKDTAFKNVKTPSSTVLKGSDRMQQVKKISNFVFMVKVD</sequence>
<keyword evidence="1" id="KW-0175">Coiled coil</keyword>
<protein>
    <submittedName>
        <fullName evidence="3">Trypsin-like peptidase domain-containing protein</fullName>
    </submittedName>
</protein>
<dbReference type="SUPFAM" id="SSF50494">
    <property type="entry name" value="Trypsin-like serine proteases"/>
    <property type="match status" value="1"/>
</dbReference>
<evidence type="ECO:0000256" key="2">
    <source>
        <dbReference type="SAM" id="Phobius"/>
    </source>
</evidence>
<dbReference type="PANTHER" id="PTHR22939:SF129">
    <property type="entry name" value="SERINE PROTEASE HTRA2, MITOCHONDRIAL"/>
    <property type="match status" value="1"/>
</dbReference>
<proteinExistence type="predicted"/>
<keyword evidence="4" id="KW-1185">Reference proteome</keyword>
<keyword evidence="2" id="KW-1133">Transmembrane helix</keyword>
<dbReference type="GO" id="GO:0006508">
    <property type="term" value="P:proteolysis"/>
    <property type="evidence" value="ECO:0007669"/>
    <property type="project" value="InterPro"/>
</dbReference>
<dbReference type="Pfam" id="PF13365">
    <property type="entry name" value="Trypsin_2"/>
    <property type="match status" value="1"/>
</dbReference>
<dbReference type="PANTHER" id="PTHR22939">
    <property type="entry name" value="SERINE PROTEASE FAMILY S1C HTRA-RELATED"/>
    <property type="match status" value="1"/>
</dbReference>
<name>A0A1M4X127_9BACT</name>
<dbReference type="PRINTS" id="PR00834">
    <property type="entry name" value="PROTEASES2C"/>
</dbReference>
<evidence type="ECO:0000313" key="3">
    <source>
        <dbReference type="EMBL" id="SHE87194.1"/>
    </source>
</evidence>
<accession>A0A1M4X127</accession>
<dbReference type="AlphaFoldDB" id="A0A1M4X127"/>
<dbReference type="InterPro" id="IPR009003">
    <property type="entry name" value="Peptidase_S1_PA"/>
</dbReference>